<evidence type="ECO:0000313" key="4">
    <source>
        <dbReference type="Proteomes" id="UP000462435"/>
    </source>
</evidence>
<accession>A0A7V8FZV0</accession>
<evidence type="ECO:0000259" key="2">
    <source>
        <dbReference type="Pfam" id="PF05193"/>
    </source>
</evidence>
<dbReference type="Pfam" id="PF05193">
    <property type="entry name" value="Peptidase_M16_C"/>
    <property type="match status" value="1"/>
</dbReference>
<dbReference type="InterPro" id="IPR050361">
    <property type="entry name" value="MPP/UQCRC_Complex"/>
</dbReference>
<dbReference type="PANTHER" id="PTHR11851:SF224">
    <property type="entry name" value="PROCESSING PROTEASE"/>
    <property type="match status" value="1"/>
</dbReference>
<dbReference type="Gene3D" id="3.30.830.10">
    <property type="entry name" value="Metalloenzyme, LuxS/M16 peptidase-like"/>
    <property type="match status" value="2"/>
</dbReference>
<dbReference type="EMBL" id="WNDX01000009">
    <property type="protein sequence ID" value="KAF1047742.1"/>
    <property type="molecule type" value="Genomic_DNA"/>
</dbReference>
<feature type="domain" description="Peptidase M16 C-terminal" evidence="2">
    <location>
        <begin position="195"/>
        <end position="370"/>
    </location>
</feature>
<evidence type="ECO:0000256" key="1">
    <source>
        <dbReference type="SAM" id="SignalP"/>
    </source>
</evidence>
<dbReference type="SUPFAM" id="SSF63411">
    <property type="entry name" value="LuxS/MPP-like metallohydrolase"/>
    <property type="match status" value="2"/>
</dbReference>
<dbReference type="InterPro" id="IPR011249">
    <property type="entry name" value="Metalloenz_LuxS/M16"/>
</dbReference>
<name>A0A7V8FZV0_9BURK</name>
<reference evidence="4" key="1">
    <citation type="journal article" date="2020" name="MBio">
        <title>Horizontal gene transfer to a defensive symbiont with a reduced genome amongst a multipartite beetle microbiome.</title>
        <authorList>
            <person name="Waterworth S.C."/>
            <person name="Florez L.V."/>
            <person name="Rees E.R."/>
            <person name="Hertweck C."/>
            <person name="Kaltenpoth M."/>
            <person name="Kwan J.C."/>
        </authorList>
    </citation>
    <scope>NUCLEOTIDE SEQUENCE [LARGE SCALE GENOMIC DNA]</scope>
</reference>
<gene>
    <name evidence="3" type="ORF">GAK35_00557</name>
</gene>
<keyword evidence="3" id="KW-0378">Hydrolase</keyword>
<feature type="signal peptide" evidence="1">
    <location>
        <begin position="1"/>
        <end position="22"/>
    </location>
</feature>
<protein>
    <submittedName>
        <fullName evidence="3">Putative zinc protease</fullName>
    </submittedName>
</protein>
<dbReference type="GO" id="GO:0046872">
    <property type="term" value="F:metal ion binding"/>
    <property type="evidence" value="ECO:0007669"/>
    <property type="project" value="InterPro"/>
</dbReference>
<dbReference type="PANTHER" id="PTHR11851">
    <property type="entry name" value="METALLOPROTEASE"/>
    <property type="match status" value="1"/>
</dbReference>
<feature type="chain" id="PRO_5031239319" evidence="1">
    <location>
        <begin position="23"/>
        <end position="445"/>
    </location>
</feature>
<dbReference type="GO" id="GO:0006508">
    <property type="term" value="P:proteolysis"/>
    <property type="evidence" value="ECO:0007669"/>
    <property type="project" value="UniProtKB-KW"/>
</dbReference>
<comment type="caution">
    <text evidence="3">The sequence shown here is derived from an EMBL/GenBank/DDBJ whole genome shotgun (WGS) entry which is preliminary data.</text>
</comment>
<dbReference type="GO" id="GO:0008233">
    <property type="term" value="F:peptidase activity"/>
    <property type="evidence" value="ECO:0007669"/>
    <property type="project" value="UniProtKB-KW"/>
</dbReference>
<sequence>MKKYLGILFLSAGFLASAPASAALEIQSWTQPDGARVLFVANHAIPMLDVSVQFDAGQRRDPAGKAGLAELTVASLTRGVDGGAQGALSEAQILDGFADVAAQQHAGAGQDRGGVSLRTLSSPAERDAALTLLARMLAHPSFPQAGLERDKALAIAGIREELTKPEAIAEKAFMSAIYGSHPYAIDASEASVQAITREDLLAFHREHYVANRAVIAMIGDVTPEQAKQIAARLTRDLPQGAALPALPAVAASKGGETRIAHPASQSHILIGAPAIQRGDMDFFALTVGNYILGGGGFVSRLTDEVREKRGLTYSVYSVFSPLAQPGPFQIGLQTKKEQTAEALRVTRATLDKFLAEGPTAAEMKAAKDNLAGGFALRIDSNAKLLENMAVIGFYKLPLDYLDHWIERVRAVSVADVRAAFRKHVHPEQLSTVIVGEDAPADAAAK</sequence>
<proteinExistence type="predicted"/>
<organism evidence="3 4">
    <name type="scientific">Herbaspirillum frisingense</name>
    <dbReference type="NCBI Taxonomy" id="92645"/>
    <lineage>
        <taxon>Bacteria</taxon>
        <taxon>Pseudomonadati</taxon>
        <taxon>Pseudomonadota</taxon>
        <taxon>Betaproteobacteria</taxon>
        <taxon>Burkholderiales</taxon>
        <taxon>Oxalobacteraceae</taxon>
        <taxon>Herbaspirillum</taxon>
    </lineage>
</organism>
<dbReference type="AlphaFoldDB" id="A0A7V8FZV0"/>
<evidence type="ECO:0000313" key="3">
    <source>
        <dbReference type="EMBL" id="KAF1047742.1"/>
    </source>
</evidence>
<dbReference type="Proteomes" id="UP000462435">
    <property type="component" value="Unassembled WGS sequence"/>
</dbReference>
<dbReference type="InterPro" id="IPR007863">
    <property type="entry name" value="Peptidase_M16_C"/>
</dbReference>
<keyword evidence="3" id="KW-0645">Protease</keyword>
<keyword evidence="1" id="KW-0732">Signal</keyword>